<dbReference type="PROSITE" id="PS51649">
    <property type="entry name" value="NPH3"/>
    <property type="match status" value="1"/>
</dbReference>
<protein>
    <submittedName>
        <fullName evidence="7">Uncharacterized protein RPT2D-2</fullName>
    </submittedName>
</protein>
<evidence type="ECO:0000259" key="6">
    <source>
        <dbReference type="PROSITE" id="PS51649"/>
    </source>
</evidence>
<keyword evidence="8" id="KW-1185">Reference proteome</keyword>
<feature type="domain" description="NPH3" evidence="6">
    <location>
        <begin position="195"/>
        <end position="463"/>
    </location>
</feature>
<evidence type="ECO:0000256" key="2">
    <source>
        <dbReference type="ARBA" id="ARBA00022553"/>
    </source>
</evidence>
<feature type="domain" description="BTB" evidence="5">
    <location>
        <begin position="30"/>
        <end position="98"/>
    </location>
</feature>
<dbReference type="GO" id="GO:0016567">
    <property type="term" value="P:protein ubiquitination"/>
    <property type="evidence" value="ECO:0007669"/>
    <property type="project" value="UniProtKB-UniPathway"/>
</dbReference>
<sequence>MAVTSSKRVGRNSFSMRRTNDWVMSTDVPTDITVDICGTSFALHKFPLVSRSGRLRKLVAEARDSDLSRVEFNDIPGGPEGFEMAAKFCYGINFEITASNVAILRCVAEYLEMTDDFGQANLASRSEAFIEDVVMHSFGSSITVLHSCEKLLPMAEQLNIVNRCVQAAGAKASHEALSLAARPEYRNAKTPPQLDWWAEDLSILSLDFYQRVLAVMRSQGMPQENLWGSLMHYAQQALKGFNSTSSKSPGRSVTGLEHEQRMLVETIVGLLPPDKRSASCGFLFGLLRTSIILDTTVACRLELERRISLQLDEATLDDLLIPSFSFAADTLFDTDLVHRLLSSFLQHHLQDESKASQSSLAKVAKLMDSYLAEVAPDANLKVSKFIALAELLPEHSRMVEDGLYRAVDIFLKAHPLLVEADRKRICKLMDPQRLSQEACSHAAQNERLPAHFIIQVLYFEQLRIKTALANYAIEMPKGDHGPTPIAAALRSSTAAANAAAAAAAAAADANPQSALRRENKELKIELTRMKIRLSDLEKEQSPGVSRASEEKRLSSPTSSAASSPGSGRFFHTVSRRLGKLNPFGKSSLKPPATPELQKPRRRRHSIS</sequence>
<dbReference type="Proteomes" id="UP000001514">
    <property type="component" value="Unassembled WGS sequence"/>
</dbReference>
<dbReference type="PROSITE" id="PS50097">
    <property type="entry name" value="BTB"/>
    <property type="match status" value="1"/>
</dbReference>
<dbReference type="SUPFAM" id="SSF54695">
    <property type="entry name" value="POZ domain"/>
    <property type="match status" value="1"/>
</dbReference>
<dbReference type="InterPro" id="IPR011333">
    <property type="entry name" value="SKP1/BTB/POZ_sf"/>
</dbReference>
<reference evidence="7 8" key="1">
    <citation type="journal article" date="2011" name="Science">
        <title>The Selaginella genome identifies genetic changes associated with the evolution of vascular plants.</title>
        <authorList>
            <person name="Banks J.A."/>
            <person name="Nishiyama T."/>
            <person name="Hasebe M."/>
            <person name="Bowman J.L."/>
            <person name="Gribskov M."/>
            <person name="dePamphilis C."/>
            <person name="Albert V.A."/>
            <person name="Aono N."/>
            <person name="Aoyama T."/>
            <person name="Ambrose B.A."/>
            <person name="Ashton N.W."/>
            <person name="Axtell M.J."/>
            <person name="Barker E."/>
            <person name="Barker M.S."/>
            <person name="Bennetzen J.L."/>
            <person name="Bonawitz N.D."/>
            <person name="Chapple C."/>
            <person name="Cheng C."/>
            <person name="Correa L.G."/>
            <person name="Dacre M."/>
            <person name="DeBarry J."/>
            <person name="Dreyer I."/>
            <person name="Elias M."/>
            <person name="Engstrom E.M."/>
            <person name="Estelle M."/>
            <person name="Feng L."/>
            <person name="Finet C."/>
            <person name="Floyd S.K."/>
            <person name="Frommer W.B."/>
            <person name="Fujita T."/>
            <person name="Gramzow L."/>
            <person name="Gutensohn M."/>
            <person name="Harholt J."/>
            <person name="Hattori M."/>
            <person name="Heyl A."/>
            <person name="Hirai T."/>
            <person name="Hiwatashi Y."/>
            <person name="Ishikawa M."/>
            <person name="Iwata M."/>
            <person name="Karol K.G."/>
            <person name="Koehler B."/>
            <person name="Kolukisaoglu U."/>
            <person name="Kubo M."/>
            <person name="Kurata T."/>
            <person name="Lalonde S."/>
            <person name="Li K."/>
            <person name="Li Y."/>
            <person name="Litt A."/>
            <person name="Lyons E."/>
            <person name="Manning G."/>
            <person name="Maruyama T."/>
            <person name="Michael T.P."/>
            <person name="Mikami K."/>
            <person name="Miyazaki S."/>
            <person name="Morinaga S."/>
            <person name="Murata T."/>
            <person name="Mueller-Roeber B."/>
            <person name="Nelson D.R."/>
            <person name="Obara M."/>
            <person name="Oguri Y."/>
            <person name="Olmstead R.G."/>
            <person name="Onodera N."/>
            <person name="Petersen B.L."/>
            <person name="Pils B."/>
            <person name="Prigge M."/>
            <person name="Rensing S.A."/>
            <person name="Riano-Pachon D.M."/>
            <person name="Roberts A.W."/>
            <person name="Sato Y."/>
            <person name="Scheller H.V."/>
            <person name="Schulz B."/>
            <person name="Schulz C."/>
            <person name="Shakirov E.V."/>
            <person name="Shibagaki N."/>
            <person name="Shinohara N."/>
            <person name="Shippen D.E."/>
            <person name="Soerensen I."/>
            <person name="Sotooka R."/>
            <person name="Sugimoto N."/>
            <person name="Sugita M."/>
            <person name="Sumikawa N."/>
            <person name="Tanurdzic M."/>
            <person name="Theissen G."/>
            <person name="Ulvskov P."/>
            <person name="Wakazuki S."/>
            <person name="Weng J.K."/>
            <person name="Willats W.W."/>
            <person name="Wipf D."/>
            <person name="Wolf P.G."/>
            <person name="Yang L."/>
            <person name="Zimmer A.D."/>
            <person name="Zhu Q."/>
            <person name="Mitros T."/>
            <person name="Hellsten U."/>
            <person name="Loque D."/>
            <person name="Otillar R."/>
            <person name="Salamov A."/>
            <person name="Schmutz J."/>
            <person name="Shapiro H."/>
            <person name="Lindquist E."/>
            <person name="Lucas S."/>
            <person name="Rokhsar D."/>
            <person name="Grigoriev I.V."/>
        </authorList>
    </citation>
    <scope>NUCLEOTIDE SEQUENCE [LARGE SCALE GENOMIC DNA]</scope>
</reference>
<keyword evidence="2" id="KW-0597">Phosphoprotein</keyword>
<evidence type="ECO:0000313" key="7">
    <source>
        <dbReference type="EMBL" id="EFJ09848.1"/>
    </source>
</evidence>
<feature type="compositionally biased region" description="Low complexity" evidence="4">
    <location>
        <begin position="554"/>
        <end position="567"/>
    </location>
</feature>
<evidence type="ECO:0000256" key="3">
    <source>
        <dbReference type="ARBA" id="ARBA00022786"/>
    </source>
</evidence>
<dbReference type="EMBL" id="GL377658">
    <property type="protein sequence ID" value="EFJ09848.1"/>
    <property type="molecule type" value="Genomic_DNA"/>
</dbReference>
<proteinExistence type="predicted"/>
<evidence type="ECO:0000256" key="4">
    <source>
        <dbReference type="SAM" id="MobiDB-lite"/>
    </source>
</evidence>
<organism evidence="8">
    <name type="scientific">Selaginella moellendorffii</name>
    <name type="common">Spikemoss</name>
    <dbReference type="NCBI Taxonomy" id="88036"/>
    <lineage>
        <taxon>Eukaryota</taxon>
        <taxon>Viridiplantae</taxon>
        <taxon>Streptophyta</taxon>
        <taxon>Embryophyta</taxon>
        <taxon>Tracheophyta</taxon>
        <taxon>Lycopodiopsida</taxon>
        <taxon>Selaginellales</taxon>
        <taxon>Selaginellaceae</taxon>
        <taxon>Selaginella</taxon>
    </lineage>
</organism>
<dbReference type="InterPro" id="IPR043454">
    <property type="entry name" value="NPH3/RPT2-like"/>
</dbReference>
<dbReference type="STRING" id="88036.D8T0H0"/>
<dbReference type="InterPro" id="IPR027356">
    <property type="entry name" value="NPH3_dom"/>
</dbReference>
<accession>D8T0H0</accession>
<dbReference type="eggNOG" id="ENOG502QRW3">
    <property type="taxonomic scope" value="Eukaryota"/>
</dbReference>
<dbReference type="InParanoid" id="D8T0H0"/>
<keyword evidence="3" id="KW-0833">Ubl conjugation pathway</keyword>
<dbReference type="KEGG" id="smo:SELMODRAFT_272040"/>
<evidence type="ECO:0000256" key="1">
    <source>
        <dbReference type="ARBA" id="ARBA00004906"/>
    </source>
</evidence>
<dbReference type="Pfam" id="PF03000">
    <property type="entry name" value="NPH3"/>
    <property type="match status" value="1"/>
</dbReference>
<evidence type="ECO:0000259" key="5">
    <source>
        <dbReference type="PROSITE" id="PS50097"/>
    </source>
</evidence>
<dbReference type="OMA" id="ICRIELL"/>
<dbReference type="InterPro" id="IPR000210">
    <property type="entry name" value="BTB/POZ_dom"/>
</dbReference>
<comment type="pathway">
    <text evidence="1">Protein modification; protein ubiquitination.</text>
</comment>
<gene>
    <name evidence="7" type="primary">RPT2D-2</name>
    <name evidence="7" type="ORF">SELMODRAFT_272040</name>
</gene>
<feature type="region of interest" description="Disordered" evidence="4">
    <location>
        <begin position="535"/>
        <end position="607"/>
    </location>
</feature>
<dbReference type="AlphaFoldDB" id="D8T0H0"/>
<evidence type="ECO:0000313" key="8">
    <source>
        <dbReference type="Proteomes" id="UP000001514"/>
    </source>
</evidence>
<dbReference type="HOGENOM" id="CLU_005994_6_2_1"/>
<dbReference type="PANTHER" id="PTHR32370">
    <property type="entry name" value="OS12G0117600 PROTEIN"/>
    <property type="match status" value="1"/>
</dbReference>
<dbReference type="UniPathway" id="UPA00143"/>
<dbReference type="Pfam" id="PF00651">
    <property type="entry name" value="BTB"/>
    <property type="match status" value="1"/>
</dbReference>
<dbReference type="Gene3D" id="3.30.710.10">
    <property type="entry name" value="Potassium Channel Kv1.1, Chain A"/>
    <property type="match status" value="1"/>
</dbReference>
<dbReference type="Gramene" id="EFJ09848">
    <property type="protein sequence ID" value="EFJ09848"/>
    <property type="gene ID" value="SELMODRAFT_272040"/>
</dbReference>
<dbReference type="GeneID" id="9628942"/>
<dbReference type="FunFam" id="3.30.710.10:FF:000168">
    <property type="entry name" value="BTB/POZ domain-containing protein At1g03010"/>
    <property type="match status" value="1"/>
</dbReference>
<dbReference type="OrthoDB" id="624345at2759"/>
<name>D8T0H0_SELML</name>